<dbReference type="PROSITE" id="PS00137">
    <property type="entry name" value="SUBTILASE_HIS"/>
    <property type="match status" value="1"/>
</dbReference>
<dbReference type="Gene3D" id="3.50.30.30">
    <property type="match status" value="1"/>
</dbReference>
<dbReference type="Proteomes" id="UP001371218">
    <property type="component" value="Unassembled WGS sequence"/>
</dbReference>
<dbReference type="Gene3D" id="3.30.70.80">
    <property type="entry name" value="Peptidase S8 propeptide/proteinase inhibitor I9"/>
    <property type="match status" value="1"/>
</dbReference>
<evidence type="ECO:0000256" key="3">
    <source>
        <dbReference type="ARBA" id="ARBA00022670"/>
    </source>
</evidence>
<evidence type="ECO:0000259" key="8">
    <source>
        <dbReference type="Pfam" id="PF00082"/>
    </source>
</evidence>
<keyword evidence="2" id="KW-0964">Secreted</keyword>
<dbReference type="Pfam" id="PF02225">
    <property type="entry name" value="PA"/>
    <property type="match status" value="1"/>
</dbReference>
<dbReference type="InterPro" id="IPR003137">
    <property type="entry name" value="PA_domain"/>
</dbReference>
<proteinExistence type="inferred from homology"/>
<feature type="active site" description="Charge relay system" evidence="6">
    <location>
        <position position="140"/>
    </location>
</feature>
<dbReference type="Pfam" id="PF00082">
    <property type="entry name" value="Peptidase_S8"/>
    <property type="match status" value="2"/>
</dbReference>
<evidence type="ECO:0000259" key="9">
    <source>
        <dbReference type="Pfam" id="PF02225"/>
    </source>
</evidence>
<evidence type="ECO:0000256" key="5">
    <source>
        <dbReference type="ARBA" id="ARBA00022825"/>
    </source>
</evidence>
<feature type="chain" id="PRO_5045845546" evidence="7">
    <location>
        <begin position="28"/>
        <end position="520"/>
    </location>
</feature>
<comment type="caution">
    <text evidence="10">The sequence shown here is derived from an EMBL/GenBank/DDBJ whole genome shotgun (WGS) entry which is preliminary data.</text>
</comment>
<name>A0ABU9BP25_9BURK</name>
<comment type="similarity">
    <text evidence="1 6">Belongs to the peptidase S8 family.</text>
</comment>
<keyword evidence="3 6" id="KW-0645">Protease</keyword>
<dbReference type="InterPro" id="IPR022398">
    <property type="entry name" value="Peptidase_S8_His-AS"/>
</dbReference>
<keyword evidence="11" id="KW-1185">Reference proteome</keyword>
<feature type="domain" description="PA" evidence="9">
    <location>
        <begin position="357"/>
        <end position="429"/>
    </location>
</feature>
<dbReference type="PRINTS" id="PR00723">
    <property type="entry name" value="SUBTILISIN"/>
</dbReference>
<dbReference type="InterPro" id="IPR023828">
    <property type="entry name" value="Peptidase_S8_Ser-AS"/>
</dbReference>
<reference evidence="10 11" key="1">
    <citation type="submission" date="2024-04" db="EMBL/GenBank/DDBJ databases">
        <title>Novel species of the genus Ideonella isolated from streams.</title>
        <authorList>
            <person name="Lu H."/>
        </authorList>
    </citation>
    <scope>NUCLEOTIDE SEQUENCE [LARGE SCALE GENOMIC DNA]</scope>
    <source>
        <strain evidence="10 11">DXS29W</strain>
    </source>
</reference>
<evidence type="ECO:0000256" key="7">
    <source>
        <dbReference type="SAM" id="SignalP"/>
    </source>
</evidence>
<dbReference type="RefSeq" id="WP_341426103.1">
    <property type="nucleotide sequence ID" value="NZ_JBBUTG010000006.1"/>
</dbReference>
<keyword evidence="4 6" id="KW-0378">Hydrolase</keyword>
<evidence type="ECO:0000256" key="4">
    <source>
        <dbReference type="ARBA" id="ARBA00022801"/>
    </source>
</evidence>
<dbReference type="EMBL" id="JBBUTG010000006">
    <property type="protein sequence ID" value="MEK8031719.1"/>
    <property type="molecule type" value="Genomic_DNA"/>
</dbReference>
<dbReference type="PROSITE" id="PS00138">
    <property type="entry name" value="SUBTILASE_SER"/>
    <property type="match status" value="1"/>
</dbReference>
<dbReference type="InterPro" id="IPR037045">
    <property type="entry name" value="S8pro/Inhibitor_I9_sf"/>
</dbReference>
<evidence type="ECO:0000256" key="1">
    <source>
        <dbReference type="ARBA" id="ARBA00011073"/>
    </source>
</evidence>
<dbReference type="InterPro" id="IPR000209">
    <property type="entry name" value="Peptidase_S8/S53_dom"/>
</dbReference>
<accession>A0ABU9BP25</accession>
<dbReference type="InterPro" id="IPR050131">
    <property type="entry name" value="Peptidase_S8_subtilisin-like"/>
</dbReference>
<protein>
    <submittedName>
        <fullName evidence="10">S8 family serine peptidase</fullName>
    </submittedName>
</protein>
<keyword evidence="2" id="KW-0134">Cell wall</keyword>
<gene>
    <name evidence="10" type="ORF">AACH06_12905</name>
</gene>
<dbReference type="PANTHER" id="PTHR43806:SF11">
    <property type="entry name" value="CEREVISIN-RELATED"/>
    <property type="match status" value="1"/>
</dbReference>
<evidence type="ECO:0000256" key="2">
    <source>
        <dbReference type="ARBA" id="ARBA00022512"/>
    </source>
</evidence>
<organism evidence="10 11">
    <name type="scientific">Ideonella lacteola</name>
    <dbReference type="NCBI Taxonomy" id="2984193"/>
    <lineage>
        <taxon>Bacteria</taxon>
        <taxon>Pseudomonadati</taxon>
        <taxon>Pseudomonadota</taxon>
        <taxon>Betaproteobacteria</taxon>
        <taxon>Burkholderiales</taxon>
        <taxon>Sphaerotilaceae</taxon>
        <taxon>Ideonella</taxon>
    </lineage>
</organism>
<feature type="active site" description="Charge relay system" evidence="6">
    <location>
        <position position="175"/>
    </location>
</feature>
<evidence type="ECO:0000313" key="10">
    <source>
        <dbReference type="EMBL" id="MEK8031719.1"/>
    </source>
</evidence>
<feature type="signal peptide" evidence="7">
    <location>
        <begin position="1"/>
        <end position="27"/>
    </location>
</feature>
<evidence type="ECO:0000313" key="11">
    <source>
        <dbReference type="Proteomes" id="UP001371218"/>
    </source>
</evidence>
<dbReference type="SUPFAM" id="SSF52743">
    <property type="entry name" value="Subtilisin-like"/>
    <property type="match status" value="1"/>
</dbReference>
<dbReference type="Gene3D" id="3.40.50.200">
    <property type="entry name" value="Peptidase S8/S53 domain"/>
    <property type="match status" value="1"/>
</dbReference>
<sequence length="520" mass="52871">MTKTSFPVSRLCVGLGLAFAMMGAAHAAETTRVVVTFKPGSQAAKLARAAVAQMGGKIKLEIDGENVAVELPKAAAMALAKHTSIARVEQDAPRYPMSLTTPSTGKPYKLGQLVPYGIKMVQADQLKDTNAGNRMICIIDSGYGKGHEDLQNNANVTGDDDIGGAGLWSVDGSHHGTHVAGTISAINQADVGVVGVLPNQKIKLHIVKVFGDDGAWAYSSTLSAAAKKCQAAGANVISMSLGGPLPNTAEKNTFTALQTAGILSIAAAGNGGNTQTSYPAGYVPVMSVAAVDENEAWASFSQRNKDVEISAPGVGVLSTVPMGSGSEPSLQVGGTDYAPGAMDGSPKATATAALADFGLGDAVDTSVSGKVCLIQRGNIAFSEKVLNCQNSGGVGAVVYNNVAGGFAGTLGGVATTIPSVTASDTEGAAMKGQLGQSATVSVDATNYAYFDGTSMATPHVSAVAALVWSYHTECTGEQIRQSLNKSAKDLDVAGRDAKTGYGLVQAKAAHKRITSLGCGN</sequence>
<dbReference type="InterPro" id="IPR015500">
    <property type="entry name" value="Peptidase_S8_subtilisin-rel"/>
</dbReference>
<feature type="domain" description="Peptidase S8/S53" evidence="8">
    <location>
        <begin position="436"/>
        <end position="502"/>
    </location>
</feature>
<feature type="domain" description="Peptidase S8/S53" evidence="8">
    <location>
        <begin position="135"/>
        <end position="324"/>
    </location>
</feature>
<dbReference type="InterPro" id="IPR036852">
    <property type="entry name" value="Peptidase_S8/S53_dom_sf"/>
</dbReference>
<dbReference type="PANTHER" id="PTHR43806">
    <property type="entry name" value="PEPTIDASE S8"/>
    <property type="match status" value="1"/>
</dbReference>
<feature type="active site" description="Charge relay system" evidence="6">
    <location>
        <position position="454"/>
    </location>
</feature>
<keyword evidence="7" id="KW-0732">Signal</keyword>
<dbReference type="PROSITE" id="PS51892">
    <property type="entry name" value="SUBTILASE"/>
    <property type="match status" value="1"/>
</dbReference>
<evidence type="ECO:0000256" key="6">
    <source>
        <dbReference type="PROSITE-ProRule" id="PRU01240"/>
    </source>
</evidence>
<keyword evidence="5 6" id="KW-0720">Serine protease</keyword>